<dbReference type="Proteomes" id="UP000019149">
    <property type="component" value="Unassembled WGS sequence"/>
</dbReference>
<dbReference type="EMBL" id="APAU02000021">
    <property type="protein sequence ID" value="EUB61317.1"/>
    <property type="molecule type" value="Genomic_DNA"/>
</dbReference>
<keyword evidence="5" id="KW-0067">ATP-binding</keyword>
<dbReference type="GO" id="GO:0060271">
    <property type="term" value="P:cilium assembly"/>
    <property type="evidence" value="ECO:0007669"/>
    <property type="project" value="TreeGrafter"/>
</dbReference>
<gene>
    <name evidence="7" type="ORF">EGR_03803</name>
</gene>
<dbReference type="PANTHER" id="PTHR45870">
    <property type="entry name" value="TUBULIN MONOGLYCYLASE TTLL3"/>
    <property type="match status" value="1"/>
</dbReference>
<keyword evidence="2" id="KW-0963">Cytoplasm</keyword>
<dbReference type="GO" id="GO:0005930">
    <property type="term" value="C:axoneme"/>
    <property type="evidence" value="ECO:0007669"/>
    <property type="project" value="TreeGrafter"/>
</dbReference>
<reference evidence="7 8" key="1">
    <citation type="journal article" date="2013" name="Nat. Genet.">
        <title>The genome of the hydatid tapeworm Echinococcus granulosus.</title>
        <authorList>
            <person name="Zheng H."/>
            <person name="Zhang W."/>
            <person name="Zhang L."/>
            <person name="Zhang Z."/>
            <person name="Li J."/>
            <person name="Lu G."/>
            <person name="Zhu Y."/>
            <person name="Wang Y."/>
            <person name="Huang Y."/>
            <person name="Liu J."/>
            <person name="Kang H."/>
            <person name="Chen J."/>
            <person name="Wang L."/>
            <person name="Chen A."/>
            <person name="Yu S."/>
            <person name="Gao Z."/>
            <person name="Jin L."/>
            <person name="Gu W."/>
            <person name="Wang Z."/>
            <person name="Zhao L."/>
            <person name="Shi B."/>
            <person name="Wen H."/>
            <person name="Lin R."/>
            <person name="Jones M.K."/>
            <person name="Brejova B."/>
            <person name="Vinar T."/>
            <person name="Zhao G."/>
            <person name="McManus D.P."/>
            <person name="Chen Z."/>
            <person name="Zhou Y."/>
            <person name="Wang S."/>
        </authorList>
    </citation>
    <scope>NUCLEOTIDE SEQUENCE [LARGE SCALE GENOMIC DNA]</scope>
</reference>
<sequence>MKGSFELYGADFMITADDLRPWLIEINASPCMAPTTAVTSDLTARVLEDTLKVVVDRRTRRNCDMGGYILLYKQKSLLSGNSQRERVPRTASLDNSLRRRPSKSAVRGPATTLPSIARSTSLDTRGPYSSNAATTVASFISDSTAAKTHSTTASKTLVPTTNREAAGDDRGHRRPLTQGEGGELSEIHGLSVSGHSAHPRDTNSTLGTRRSSAKRVPLSSGKYATTVTLTTACPLWEGFTVKRSIAALCLKSFARGGVLKFGFCTTVDGMPRSLPYGILPSVAVTLANDSGLIKDNFVEY</sequence>
<dbReference type="Gene3D" id="3.30.470.20">
    <property type="entry name" value="ATP-grasp fold, B domain"/>
    <property type="match status" value="1"/>
</dbReference>
<dbReference type="PROSITE" id="PS51221">
    <property type="entry name" value="TTL"/>
    <property type="match status" value="1"/>
</dbReference>
<evidence type="ECO:0000256" key="2">
    <source>
        <dbReference type="ARBA" id="ARBA00022490"/>
    </source>
</evidence>
<accession>W6USH2</accession>
<feature type="region of interest" description="Disordered" evidence="6">
    <location>
        <begin position="143"/>
        <end position="214"/>
    </location>
</feature>
<evidence type="ECO:0000256" key="3">
    <source>
        <dbReference type="ARBA" id="ARBA00022598"/>
    </source>
</evidence>
<name>W6USH2_ECHGR</name>
<keyword evidence="4" id="KW-0547">Nucleotide-binding</keyword>
<dbReference type="GO" id="GO:0070736">
    <property type="term" value="F:protein-glycine ligase activity, initiating"/>
    <property type="evidence" value="ECO:0007669"/>
    <property type="project" value="TreeGrafter"/>
</dbReference>
<dbReference type="AlphaFoldDB" id="W6USH2"/>
<dbReference type="PANTHER" id="PTHR45870:SF2">
    <property type="entry name" value="TUBULIN MONOGLYCYLASE TTLL3"/>
    <property type="match status" value="1"/>
</dbReference>
<dbReference type="InterPro" id="IPR051437">
    <property type="entry name" value="TTLL_monoglycylase"/>
</dbReference>
<dbReference type="STRING" id="6210.W6USH2"/>
<keyword evidence="3" id="KW-0436">Ligase</keyword>
<comment type="subcellular location">
    <subcellularLocation>
        <location evidence="1">Cytoplasm</location>
    </subcellularLocation>
</comment>
<dbReference type="InterPro" id="IPR004344">
    <property type="entry name" value="TTL/TTLL_fam"/>
</dbReference>
<evidence type="ECO:0000313" key="8">
    <source>
        <dbReference type="Proteomes" id="UP000019149"/>
    </source>
</evidence>
<dbReference type="CTD" id="36339518"/>
<organism evidence="7 8">
    <name type="scientific">Echinococcus granulosus</name>
    <name type="common">Hydatid tapeworm</name>
    <dbReference type="NCBI Taxonomy" id="6210"/>
    <lineage>
        <taxon>Eukaryota</taxon>
        <taxon>Metazoa</taxon>
        <taxon>Spiralia</taxon>
        <taxon>Lophotrochozoa</taxon>
        <taxon>Platyhelminthes</taxon>
        <taxon>Cestoda</taxon>
        <taxon>Eucestoda</taxon>
        <taxon>Cyclophyllidea</taxon>
        <taxon>Taeniidae</taxon>
        <taxon>Echinococcus</taxon>
        <taxon>Echinococcus granulosus group</taxon>
    </lineage>
</organism>
<dbReference type="GO" id="GO:0003341">
    <property type="term" value="P:cilium movement"/>
    <property type="evidence" value="ECO:0007669"/>
    <property type="project" value="TreeGrafter"/>
</dbReference>
<dbReference type="Pfam" id="PF03133">
    <property type="entry name" value="TTL"/>
    <property type="match status" value="1"/>
</dbReference>
<feature type="compositionally biased region" description="Polar residues" evidence="6">
    <location>
        <begin position="112"/>
        <end position="129"/>
    </location>
</feature>
<evidence type="ECO:0000256" key="4">
    <source>
        <dbReference type="ARBA" id="ARBA00022741"/>
    </source>
</evidence>
<evidence type="ECO:0000313" key="7">
    <source>
        <dbReference type="EMBL" id="EUB61317.1"/>
    </source>
</evidence>
<feature type="compositionally biased region" description="Low complexity" evidence="6">
    <location>
        <begin position="143"/>
        <end position="156"/>
    </location>
</feature>
<feature type="region of interest" description="Disordered" evidence="6">
    <location>
        <begin position="80"/>
        <end position="129"/>
    </location>
</feature>
<proteinExistence type="predicted"/>
<evidence type="ECO:0000256" key="1">
    <source>
        <dbReference type="ARBA" id="ARBA00004496"/>
    </source>
</evidence>
<dbReference type="RefSeq" id="XP_024352513.1">
    <property type="nucleotide sequence ID" value="XM_024493052.1"/>
</dbReference>
<keyword evidence="8" id="KW-1185">Reference proteome</keyword>
<dbReference type="GeneID" id="36339518"/>
<dbReference type="OrthoDB" id="202825at2759"/>
<comment type="caution">
    <text evidence="7">The sequence shown here is derived from an EMBL/GenBank/DDBJ whole genome shotgun (WGS) entry which is preliminary data.</text>
</comment>
<evidence type="ECO:0000256" key="5">
    <source>
        <dbReference type="ARBA" id="ARBA00022840"/>
    </source>
</evidence>
<evidence type="ECO:0000256" key="6">
    <source>
        <dbReference type="SAM" id="MobiDB-lite"/>
    </source>
</evidence>
<dbReference type="KEGG" id="egl:EGR_03803"/>
<dbReference type="GO" id="GO:0015630">
    <property type="term" value="C:microtubule cytoskeleton"/>
    <property type="evidence" value="ECO:0007669"/>
    <property type="project" value="TreeGrafter"/>
</dbReference>
<dbReference type="GO" id="GO:0005524">
    <property type="term" value="F:ATP binding"/>
    <property type="evidence" value="ECO:0007669"/>
    <property type="project" value="UniProtKB-KW"/>
</dbReference>
<protein>
    <submittedName>
        <fullName evidence="7">Uncharacterized protein</fullName>
    </submittedName>
</protein>